<dbReference type="Proteomes" id="UP000256964">
    <property type="component" value="Unassembled WGS sequence"/>
</dbReference>
<feature type="transmembrane region" description="Helical" evidence="2">
    <location>
        <begin position="138"/>
        <end position="163"/>
    </location>
</feature>
<name>A0A371DA22_9APHY</name>
<evidence type="ECO:0000256" key="3">
    <source>
        <dbReference type="SAM" id="SignalP"/>
    </source>
</evidence>
<feature type="compositionally biased region" description="Basic and acidic residues" evidence="1">
    <location>
        <begin position="272"/>
        <end position="287"/>
    </location>
</feature>
<sequence length="287" mass="30862">MLFSLAQNQRAALLIAVASAATHALPISADKKELEESSFLALPFQEMRRDLAADVYVTISCAQLGGTPTDIRAWPCRIDAELSLTIPSATVDQGGSMLATRAVLLDAAITSTSVPTSQAGESCPVAVAVLTSKWQLDVFPIATLVILSCVLILLTALITSHIIRIRRFTRTSPVLVSPPSPRSVRVFSVLLRPTTPSHDLPQKNLSITVPSREASDGGKSLHPITEDPFPCTPTQQRISTFARPLSPSPPYNPARMASPDSPARSTFTSKSLPRDLEKKPSFLSLKD</sequence>
<keyword evidence="2" id="KW-0812">Transmembrane</keyword>
<proteinExistence type="predicted"/>
<feature type="signal peptide" evidence="3">
    <location>
        <begin position="1"/>
        <end position="24"/>
    </location>
</feature>
<accession>A0A371DA22</accession>
<keyword evidence="2" id="KW-0472">Membrane</keyword>
<keyword evidence="3" id="KW-0732">Signal</keyword>
<reference evidence="4 5" key="1">
    <citation type="journal article" date="2018" name="Biotechnol. Biofuels">
        <title>Integrative visual omics of the white-rot fungus Polyporus brumalis exposes the biotechnological potential of its oxidative enzymes for delignifying raw plant biomass.</title>
        <authorList>
            <person name="Miyauchi S."/>
            <person name="Rancon A."/>
            <person name="Drula E."/>
            <person name="Hage H."/>
            <person name="Chaduli D."/>
            <person name="Favel A."/>
            <person name="Grisel S."/>
            <person name="Henrissat B."/>
            <person name="Herpoel-Gimbert I."/>
            <person name="Ruiz-Duenas F.J."/>
            <person name="Chevret D."/>
            <person name="Hainaut M."/>
            <person name="Lin J."/>
            <person name="Wang M."/>
            <person name="Pangilinan J."/>
            <person name="Lipzen A."/>
            <person name="Lesage-Meessen L."/>
            <person name="Navarro D."/>
            <person name="Riley R."/>
            <person name="Grigoriev I.V."/>
            <person name="Zhou S."/>
            <person name="Raouche S."/>
            <person name="Rosso M.N."/>
        </authorList>
    </citation>
    <scope>NUCLEOTIDE SEQUENCE [LARGE SCALE GENOMIC DNA]</scope>
    <source>
        <strain evidence="4 5">BRFM 1820</strain>
    </source>
</reference>
<evidence type="ECO:0000256" key="1">
    <source>
        <dbReference type="SAM" id="MobiDB-lite"/>
    </source>
</evidence>
<evidence type="ECO:0000313" key="5">
    <source>
        <dbReference type="Proteomes" id="UP000256964"/>
    </source>
</evidence>
<feature type="chain" id="PRO_5016745877" evidence="3">
    <location>
        <begin position="25"/>
        <end position="287"/>
    </location>
</feature>
<keyword evidence="5" id="KW-1185">Reference proteome</keyword>
<evidence type="ECO:0000256" key="2">
    <source>
        <dbReference type="SAM" id="Phobius"/>
    </source>
</evidence>
<dbReference type="AlphaFoldDB" id="A0A371DA22"/>
<organism evidence="4 5">
    <name type="scientific">Lentinus brumalis</name>
    <dbReference type="NCBI Taxonomy" id="2498619"/>
    <lineage>
        <taxon>Eukaryota</taxon>
        <taxon>Fungi</taxon>
        <taxon>Dikarya</taxon>
        <taxon>Basidiomycota</taxon>
        <taxon>Agaricomycotina</taxon>
        <taxon>Agaricomycetes</taxon>
        <taxon>Polyporales</taxon>
        <taxon>Polyporaceae</taxon>
        <taxon>Lentinus</taxon>
    </lineage>
</organism>
<evidence type="ECO:0000313" key="4">
    <source>
        <dbReference type="EMBL" id="RDX49373.1"/>
    </source>
</evidence>
<protein>
    <submittedName>
        <fullName evidence="4">Uncharacterized protein</fullName>
    </submittedName>
</protein>
<dbReference type="EMBL" id="KZ857405">
    <property type="protein sequence ID" value="RDX49373.1"/>
    <property type="molecule type" value="Genomic_DNA"/>
</dbReference>
<gene>
    <name evidence="4" type="ORF">OH76DRAFT_526324</name>
</gene>
<feature type="region of interest" description="Disordered" evidence="1">
    <location>
        <begin position="208"/>
        <end position="287"/>
    </location>
</feature>
<dbReference type="OrthoDB" id="10423711at2759"/>
<keyword evidence="2" id="KW-1133">Transmembrane helix</keyword>